<dbReference type="KEGG" id="nsl:BOX37_03935"/>
<protein>
    <recommendedName>
        <fullName evidence="4">YbaB/EbfC family DNA-binding protein</fullName>
    </recommendedName>
</protein>
<dbReference type="SUPFAM" id="SSF82607">
    <property type="entry name" value="YbaB-like"/>
    <property type="match status" value="1"/>
</dbReference>
<dbReference type="AlphaFoldDB" id="A0A1J0W173"/>
<dbReference type="Proteomes" id="UP000183810">
    <property type="component" value="Chromosome"/>
</dbReference>
<accession>A0A1J0W173</accession>
<evidence type="ECO:0008006" key="4">
    <source>
        <dbReference type="Google" id="ProtNLM"/>
    </source>
</evidence>
<keyword evidence="3" id="KW-1185">Reference proteome</keyword>
<evidence type="ECO:0000313" key="3">
    <source>
        <dbReference type="Proteomes" id="UP000183810"/>
    </source>
</evidence>
<sequence length="142" mass="15198">MDDYRAQMSQLNEVQQQRDQLTAKVTVRKCVTVTVNADGQVIETAFASRVEDLSYSEIAKAVTEAAQQAAAEVMRKSMELLAPLYENNAQLPKLSDFLPEIDEAGMAPGSASWGTALNGDVVDGSDAGTRPGRSGGVTDSSW</sequence>
<dbReference type="GO" id="GO:0003677">
    <property type="term" value="F:DNA binding"/>
    <property type="evidence" value="ECO:0007669"/>
    <property type="project" value="InterPro"/>
</dbReference>
<dbReference type="Gene3D" id="3.30.1310.10">
    <property type="entry name" value="Nucleoid-associated protein YbaB-like domain"/>
    <property type="match status" value="1"/>
</dbReference>
<evidence type="ECO:0000256" key="1">
    <source>
        <dbReference type="SAM" id="MobiDB-lite"/>
    </source>
</evidence>
<dbReference type="InterPro" id="IPR004401">
    <property type="entry name" value="YbaB/EbfC"/>
</dbReference>
<proteinExistence type="predicted"/>
<name>A0A1J0W173_9NOCA</name>
<feature type="region of interest" description="Disordered" evidence="1">
    <location>
        <begin position="108"/>
        <end position="142"/>
    </location>
</feature>
<dbReference type="Pfam" id="PF02575">
    <property type="entry name" value="YbaB_DNA_bd"/>
    <property type="match status" value="1"/>
</dbReference>
<organism evidence="2 3">
    <name type="scientific">Nocardia mangyaensis</name>
    <dbReference type="NCBI Taxonomy" id="2213200"/>
    <lineage>
        <taxon>Bacteria</taxon>
        <taxon>Bacillati</taxon>
        <taxon>Actinomycetota</taxon>
        <taxon>Actinomycetes</taxon>
        <taxon>Mycobacteriales</taxon>
        <taxon>Nocardiaceae</taxon>
        <taxon>Nocardia</taxon>
    </lineage>
</organism>
<evidence type="ECO:0000313" key="2">
    <source>
        <dbReference type="EMBL" id="APE38005.1"/>
    </source>
</evidence>
<reference evidence="2" key="1">
    <citation type="submission" date="2016-11" db="EMBL/GenBank/DDBJ databases">
        <authorList>
            <person name="Jaros S."/>
            <person name="Januszkiewicz K."/>
            <person name="Wedrychowicz H."/>
        </authorList>
    </citation>
    <scope>NUCLEOTIDE SEQUENCE [LARGE SCALE GENOMIC DNA]</scope>
    <source>
        <strain evidence="2">Y48</strain>
    </source>
</reference>
<dbReference type="InterPro" id="IPR036894">
    <property type="entry name" value="YbaB-like_sf"/>
</dbReference>
<gene>
    <name evidence="2" type="ORF">BOX37_03935</name>
</gene>
<dbReference type="EMBL" id="CP018082">
    <property type="protein sequence ID" value="APE38005.1"/>
    <property type="molecule type" value="Genomic_DNA"/>
</dbReference>